<accession>A0A9X2ZQW3</accession>
<dbReference type="Proteomes" id="UP001151133">
    <property type="component" value="Unassembled WGS sequence"/>
</dbReference>
<comment type="caution">
    <text evidence="1">The sequence shown here is derived from an EMBL/GenBank/DDBJ whole genome shotgun (WGS) entry which is preliminary data.</text>
</comment>
<dbReference type="AlphaFoldDB" id="A0A9X2ZQW3"/>
<sequence length="251" mass="28822">MEEYVWNPNFENLDLFPHHIYNNFGLIYHGTSTIYSDDIENNGFRINHLPFPIEGLREIINLLADLGEPSDYMPNDFQFNFNHAGAIEHYLASSHDISFTISGYPALKFASGSSKGGQIVGKIKNALNRIRALINLLLNENPIELIRRLERIEHIDNECNDISNAQGVIYVIRPSMEIMEQLYTDHKVVFSREAIPVESIIAKLTVDANFVLPENFKNQSENIINTHFSKPQTIGFHFYKKQMGYDDTEDN</sequence>
<protein>
    <submittedName>
        <fullName evidence="1">Uncharacterized protein</fullName>
    </submittedName>
</protein>
<evidence type="ECO:0000313" key="2">
    <source>
        <dbReference type="Proteomes" id="UP001151133"/>
    </source>
</evidence>
<evidence type="ECO:0000313" key="1">
    <source>
        <dbReference type="EMBL" id="MCV9933032.1"/>
    </source>
</evidence>
<dbReference type="EMBL" id="JAOZEV010000008">
    <property type="protein sequence ID" value="MCV9933032.1"/>
    <property type="molecule type" value="Genomic_DNA"/>
</dbReference>
<keyword evidence="2" id="KW-1185">Reference proteome</keyword>
<proteinExistence type="predicted"/>
<gene>
    <name evidence="1" type="ORF">OIU80_12135</name>
</gene>
<organism evidence="1 2">
    <name type="scientific">Flavobacterium frigoritolerans</name>
    <dbReference type="NCBI Taxonomy" id="2987686"/>
    <lineage>
        <taxon>Bacteria</taxon>
        <taxon>Pseudomonadati</taxon>
        <taxon>Bacteroidota</taxon>
        <taxon>Flavobacteriia</taxon>
        <taxon>Flavobacteriales</taxon>
        <taxon>Flavobacteriaceae</taxon>
        <taxon>Flavobacterium</taxon>
    </lineage>
</organism>
<dbReference type="RefSeq" id="WP_264287269.1">
    <property type="nucleotide sequence ID" value="NZ_JAOZEV010000008.1"/>
</dbReference>
<reference evidence="1" key="1">
    <citation type="submission" date="2022-10" db="EMBL/GenBank/DDBJ databases">
        <title>Two novel species of Flavobacterium.</title>
        <authorList>
            <person name="Liu Q."/>
            <person name="Xin Y.-H."/>
        </authorList>
    </citation>
    <scope>NUCLEOTIDE SEQUENCE</scope>
    <source>
        <strain evidence="1">LS1R47</strain>
    </source>
</reference>
<name>A0A9X2ZQW3_9FLAO</name>